<dbReference type="GO" id="GO:0019867">
    <property type="term" value="C:outer membrane"/>
    <property type="evidence" value="ECO:0007669"/>
    <property type="project" value="InterPro"/>
</dbReference>
<evidence type="ECO:0000313" key="2">
    <source>
        <dbReference type="EMBL" id="RLZ12663.1"/>
    </source>
</evidence>
<dbReference type="Pfam" id="PF03922">
    <property type="entry name" value="OmpW"/>
    <property type="match status" value="1"/>
</dbReference>
<dbReference type="GO" id="GO:0055085">
    <property type="term" value="P:transmembrane transport"/>
    <property type="evidence" value="ECO:0007669"/>
    <property type="project" value="TreeGrafter"/>
</dbReference>
<dbReference type="PANTHER" id="PTHR36920">
    <property type="match status" value="1"/>
</dbReference>
<organism evidence="2 3">
    <name type="scientific">Faecalibacter macacae</name>
    <dbReference type="NCBI Taxonomy" id="1859289"/>
    <lineage>
        <taxon>Bacteria</taxon>
        <taxon>Pseudomonadati</taxon>
        <taxon>Bacteroidota</taxon>
        <taxon>Flavobacteriia</taxon>
        <taxon>Flavobacteriales</taxon>
        <taxon>Weeksellaceae</taxon>
        <taxon>Faecalibacter</taxon>
    </lineage>
</organism>
<name>A0A3L9MHW2_9FLAO</name>
<proteinExistence type="predicted"/>
<reference evidence="2 3" key="1">
    <citation type="submission" date="2018-10" db="EMBL/GenBank/DDBJ databases">
        <authorList>
            <person name="Chen X."/>
        </authorList>
    </citation>
    <scope>NUCLEOTIDE SEQUENCE [LARGE SCALE GENOMIC DNA]</scope>
    <source>
        <strain evidence="2 3">YIM 102668</strain>
    </source>
</reference>
<dbReference type="Proteomes" id="UP000275348">
    <property type="component" value="Unassembled WGS sequence"/>
</dbReference>
<feature type="chain" id="PRO_5018035766" evidence="1">
    <location>
        <begin position="19"/>
        <end position="211"/>
    </location>
</feature>
<dbReference type="RefSeq" id="WP_121933241.1">
    <property type="nucleotide sequence ID" value="NZ_RDOJ01000001.1"/>
</dbReference>
<dbReference type="OrthoDB" id="9807574at2"/>
<protein>
    <submittedName>
        <fullName evidence="2">OmpW family protein</fullName>
    </submittedName>
</protein>
<gene>
    <name evidence="2" type="ORF">EAH69_00460</name>
</gene>
<feature type="signal peptide" evidence="1">
    <location>
        <begin position="1"/>
        <end position="18"/>
    </location>
</feature>
<keyword evidence="3" id="KW-1185">Reference proteome</keyword>
<dbReference type="InterPro" id="IPR011250">
    <property type="entry name" value="OMP/PagP_B-barrel"/>
</dbReference>
<dbReference type="InterPro" id="IPR005618">
    <property type="entry name" value="OMPW"/>
</dbReference>
<keyword evidence="1" id="KW-0732">Signal</keyword>
<dbReference type="EMBL" id="RDOJ01000001">
    <property type="protein sequence ID" value="RLZ12663.1"/>
    <property type="molecule type" value="Genomic_DNA"/>
</dbReference>
<sequence>MKKYLILATLLGSVVTFAQNAGELHMRVRATGVVPMENATVGAIGGNVEVTNNLIPEVDFTYYFTKNVAAELILGTSKHEVVATNTSLGNIDLGRVMLLPPTLNLQYHFYPTQKLKPYVGLSANYTIFYDQGQGKGRHAAVTDVDYENAFGYGFQLGFDYKITDKMYWNVDVKKLYMDTDVAVGTTLGVEVPAAVDLNPWLISTGIGFKLF</sequence>
<evidence type="ECO:0000313" key="3">
    <source>
        <dbReference type="Proteomes" id="UP000275348"/>
    </source>
</evidence>
<accession>A0A3L9MHW2</accession>
<dbReference type="SUPFAM" id="SSF56925">
    <property type="entry name" value="OMPA-like"/>
    <property type="match status" value="1"/>
</dbReference>
<dbReference type="Gene3D" id="2.40.160.20">
    <property type="match status" value="1"/>
</dbReference>
<dbReference type="AlphaFoldDB" id="A0A3L9MHW2"/>
<evidence type="ECO:0000256" key="1">
    <source>
        <dbReference type="SAM" id="SignalP"/>
    </source>
</evidence>
<dbReference type="PANTHER" id="PTHR36920:SF1">
    <property type="entry name" value="OUTER MEMBRANE PROTEIN W"/>
    <property type="match status" value="1"/>
</dbReference>
<comment type="caution">
    <text evidence="2">The sequence shown here is derived from an EMBL/GenBank/DDBJ whole genome shotgun (WGS) entry which is preliminary data.</text>
</comment>